<dbReference type="PANTHER" id="PTHR32089:SF112">
    <property type="entry name" value="LYSOZYME-LIKE PROTEIN-RELATED"/>
    <property type="match status" value="1"/>
</dbReference>
<dbReference type="AlphaFoldDB" id="A0A5N7IX56"/>
<dbReference type="InterPro" id="IPR004089">
    <property type="entry name" value="MCPsignal_dom"/>
</dbReference>
<evidence type="ECO:0000313" key="5">
    <source>
        <dbReference type="Proteomes" id="UP000342249"/>
    </source>
</evidence>
<dbReference type="SUPFAM" id="SSF58104">
    <property type="entry name" value="Methyl-accepting chemotaxis protein (MCP) signaling domain"/>
    <property type="match status" value="1"/>
</dbReference>
<dbReference type="SMART" id="SM00283">
    <property type="entry name" value="MA"/>
    <property type="match status" value="1"/>
</dbReference>
<evidence type="ECO:0000313" key="4">
    <source>
        <dbReference type="EMBL" id="MPQ61055.1"/>
    </source>
</evidence>
<keyword evidence="1 2" id="KW-0807">Transducer</keyword>
<sequence length="283" mass="30568">MLFNEENESEYIMNFILEIAPALQKLIPLDCVIGVSDTKKFLMNLSGKKIIMPVEATGMDIPKEDTVYKAIISGKPQRALVPKEVFGFEFESTAIPIFDSKRNIIGGLGLGVSVENRDKLIGTAKLVAESSEQTSATIEELAASAVELSTLQSSLQTLSNEINEQINETEKIIEVIRGVAHTSNMLGLNAAIEAARAGEHGKGFSVVATEIRKMASNSSSSIVNVETIINNIKNKVKEIDEKIVQTSDIGQQQAAATEELASRMEELVISADSLNLVANDVMG</sequence>
<gene>
    <name evidence="4" type="ORF">E4V82_02850</name>
</gene>
<evidence type="ECO:0000256" key="2">
    <source>
        <dbReference type="PROSITE-ProRule" id="PRU00284"/>
    </source>
</evidence>
<organism evidence="4 5">
    <name type="scientific">Clostridium estertheticum</name>
    <dbReference type="NCBI Taxonomy" id="238834"/>
    <lineage>
        <taxon>Bacteria</taxon>
        <taxon>Bacillati</taxon>
        <taxon>Bacillota</taxon>
        <taxon>Clostridia</taxon>
        <taxon>Eubacteriales</taxon>
        <taxon>Clostridiaceae</taxon>
        <taxon>Clostridium</taxon>
    </lineage>
</organism>
<dbReference type="PROSITE" id="PS50111">
    <property type="entry name" value="CHEMOTAXIS_TRANSDUC_2"/>
    <property type="match status" value="1"/>
</dbReference>
<protein>
    <submittedName>
        <fullName evidence="4">Chemotaxis protein</fullName>
    </submittedName>
</protein>
<evidence type="ECO:0000256" key="1">
    <source>
        <dbReference type="ARBA" id="ARBA00023224"/>
    </source>
</evidence>
<dbReference type="GO" id="GO:0016020">
    <property type="term" value="C:membrane"/>
    <property type="evidence" value="ECO:0007669"/>
    <property type="project" value="InterPro"/>
</dbReference>
<dbReference type="PANTHER" id="PTHR32089">
    <property type="entry name" value="METHYL-ACCEPTING CHEMOTAXIS PROTEIN MCPB"/>
    <property type="match status" value="1"/>
</dbReference>
<dbReference type="EMBL" id="SPSF01000012">
    <property type="protein sequence ID" value="MPQ61055.1"/>
    <property type="molecule type" value="Genomic_DNA"/>
</dbReference>
<comment type="caution">
    <text evidence="4">The sequence shown here is derived from an EMBL/GenBank/DDBJ whole genome shotgun (WGS) entry which is preliminary data.</text>
</comment>
<dbReference type="GO" id="GO:0007165">
    <property type="term" value="P:signal transduction"/>
    <property type="evidence" value="ECO:0007669"/>
    <property type="project" value="UniProtKB-KW"/>
</dbReference>
<name>A0A5N7IX56_9CLOT</name>
<feature type="domain" description="Methyl-accepting transducer" evidence="3">
    <location>
        <begin position="118"/>
        <end position="283"/>
    </location>
</feature>
<proteinExistence type="predicted"/>
<dbReference type="RefSeq" id="WP_152750233.1">
    <property type="nucleotide sequence ID" value="NZ_SPSE01000013.1"/>
</dbReference>
<accession>A0A5N7IX56</accession>
<dbReference type="Pfam" id="PF00015">
    <property type="entry name" value="MCPsignal"/>
    <property type="match status" value="1"/>
</dbReference>
<reference evidence="4 5" key="1">
    <citation type="journal article" date="2019" name="Lett. Appl. Microbiol.">
        <title>A case of 'blown pack' spoilage of vacuum-packaged pork likely associated with Clostridium estertheticum in Canada.</title>
        <authorList>
            <person name="Zhang P."/>
            <person name="Ward P."/>
            <person name="McMullen L.M."/>
            <person name="Yang X."/>
        </authorList>
    </citation>
    <scope>NUCLEOTIDE SEQUENCE [LARGE SCALE GENOMIC DNA]</scope>
    <source>
        <strain evidence="4 5">MA19</strain>
    </source>
</reference>
<dbReference type="Proteomes" id="UP000342249">
    <property type="component" value="Unassembled WGS sequence"/>
</dbReference>
<dbReference type="Gene3D" id="1.10.287.950">
    <property type="entry name" value="Methyl-accepting chemotaxis protein"/>
    <property type="match status" value="1"/>
</dbReference>
<evidence type="ECO:0000259" key="3">
    <source>
        <dbReference type="PROSITE" id="PS50111"/>
    </source>
</evidence>